<sequence>MHEKPIIKIKKVNLVGMWSPDMQVETCAICRNHIGDTCVECQNGLKRGEVCSVSWGTCNHAFHSHCITRWLMSKNVCPLDTKPWEYYKP</sequence>
<evidence type="ECO:0000313" key="12">
    <source>
        <dbReference type="EMBL" id="EQB60867.1"/>
    </source>
</evidence>
<evidence type="ECO:0000313" key="13">
    <source>
        <dbReference type="Proteomes" id="UP000053780"/>
    </source>
</evidence>
<dbReference type="GO" id="GO:0000082">
    <property type="term" value="P:G1/S transition of mitotic cell cycle"/>
    <property type="evidence" value="ECO:0007669"/>
    <property type="project" value="EnsemblFungi"/>
</dbReference>
<evidence type="ECO:0000256" key="1">
    <source>
        <dbReference type="ARBA" id="ARBA00004123"/>
    </source>
</evidence>
<dbReference type="VEuPathDB" id="MicrosporidiaDB:NAPIS_ORF01566"/>
<protein>
    <submittedName>
        <fullName evidence="12">Ring-box protein 1</fullName>
    </submittedName>
</protein>
<dbReference type="GO" id="GO:0010828">
    <property type="term" value="P:positive regulation of D-glucose transmembrane transport"/>
    <property type="evidence" value="ECO:0007669"/>
    <property type="project" value="EnsemblFungi"/>
</dbReference>
<reference evidence="12 13" key="1">
    <citation type="journal article" date="2013" name="BMC Genomics">
        <title>Genome sequencing and comparative genomics of honey bee microsporidia, Nosema apis reveal novel insights into host-parasite interactions.</title>
        <authorList>
            <person name="Chen Yp."/>
            <person name="Pettis J.S."/>
            <person name="Zhao Y."/>
            <person name="Liu X."/>
            <person name="Tallon L.J."/>
            <person name="Sadzewicz L.D."/>
            <person name="Li R."/>
            <person name="Zheng H."/>
            <person name="Huang S."/>
            <person name="Zhang X."/>
            <person name="Hamilton M.C."/>
            <person name="Pernal S.F."/>
            <person name="Melathopoulos A.P."/>
            <person name="Yan X."/>
            <person name="Evans J.D."/>
        </authorList>
    </citation>
    <scope>NUCLEOTIDE SEQUENCE [LARGE SCALE GENOMIC DNA]</scope>
    <source>
        <strain evidence="12 13">BRL 01</strain>
    </source>
</reference>
<feature type="domain" description="RING-type" evidence="11">
    <location>
        <begin position="38"/>
        <end position="81"/>
    </location>
</feature>
<dbReference type="PANTHER" id="PTHR11210">
    <property type="entry name" value="RING BOX"/>
    <property type="match status" value="1"/>
</dbReference>
<dbReference type="Pfam" id="PF12678">
    <property type="entry name" value="zf-rbx1"/>
    <property type="match status" value="1"/>
</dbReference>
<dbReference type="GO" id="GO:0019005">
    <property type="term" value="C:SCF ubiquitin ligase complex"/>
    <property type="evidence" value="ECO:0007669"/>
    <property type="project" value="EnsemblFungi"/>
</dbReference>
<dbReference type="GO" id="GO:0008270">
    <property type="term" value="F:zinc ion binding"/>
    <property type="evidence" value="ECO:0007669"/>
    <property type="project" value="UniProtKB-KW"/>
</dbReference>
<keyword evidence="6 10" id="KW-0863">Zinc-finger</keyword>
<dbReference type="InterPro" id="IPR001841">
    <property type="entry name" value="Znf_RING"/>
</dbReference>
<keyword evidence="9" id="KW-0539">Nucleus</keyword>
<dbReference type="EMBL" id="KE647219">
    <property type="protein sequence ID" value="EQB60867.1"/>
    <property type="molecule type" value="Genomic_DNA"/>
</dbReference>
<dbReference type="AlphaFoldDB" id="T0L006"/>
<evidence type="ECO:0000259" key="11">
    <source>
        <dbReference type="PROSITE" id="PS50089"/>
    </source>
</evidence>
<dbReference type="GO" id="GO:0030466">
    <property type="term" value="P:silent mating-type cassette heterochromatin formation"/>
    <property type="evidence" value="ECO:0007669"/>
    <property type="project" value="EnsemblFungi"/>
</dbReference>
<accession>T0L006</accession>
<evidence type="ECO:0000256" key="7">
    <source>
        <dbReference type="ARBA" id="ARBA00022786"/>
    </source>
</evidence>
<dbReference type="OrthoDB" id="8962942at2759"/>
<dbReference type="GO" id="GO:0005634">
    <property type="term" value="C:nucleus"/>
    <property type="evidence" value="ECO:0007669"/>
    <property type="project" value="UniProtKB-SubCell"/>
</dbReference>
<evidence type="ECO:0000256" key="6">
    <source>
        <dbReference type="ARBA" id="ARBA00022771"/>
    </source>
</evidence>
<dbReference type="InterPro" id="IPR051031">
    <property type="entry name" value="RING-box_E3_Ubiquitin_Ligase"/>
</dbReference>
<dbReference type="SUPFAM" id="SSF57850">
    <property type="entry name" value="RING/U-box"/>
    <property type="match status" value="1"/>
</dbReference>
<dbReference type="GO" id="GO:0031146">
    <property type="term" value="P:SCF-dependent proteasomal ubiquitin-dependent protein catabolic process"/>
    <property type="evidence" value="ECO:0007669"/>
    <property type="project" value="EnsemblFungi"/>
</dbReference>
<comment type="pathway">
    <text evidence="3">Protein modification; protein ubiquitination.</text>
</comment>
<evidence type="ECO:0000256" key="9">
    <source>
        <dbReference type="ARBA" id="ARBA00023242"/>
    </source>
</evidence>
<dbReference type="GO" id="GO:0035361">
    <property type="term" value="C:Cul8-RING ubiquitin ligase complex"/>
    <property type="evidence" value="ECO:0007669"/>
    <property type="project" value="EnsemblFungi"/>
</dbReference>
<dbReference type="PROSITE" id="PS50089">
    <property type="entry name" value="ZF_RING_2"/>
    <property type="match status" value="1"/>
</dbReference>
<keyword evidence="7" id="KW-0833">Ubl conjugation pathway</keyword>
<evidence type="ECO:0000256" key="2">
    <source>
        <dbReference type="ARBA" id="ARBA00004496"/>
    </source>
</evidence>
<dbReference type="Gene3D" id="3.30.40.10">
    <property type="entry name" value="Zinc/RING finger domain, C3HC4 (zinc finger)"/>
    <property type="match status" value="1"/>
</dbReference>
<comment type="subcellular location">
    <subcellularLocation>
        <location evidence="2">Cytoplasm</location>
    </subcellularLocation>
    <subcellularLocation>
        <location evidence="1">Nucleus</location>
    </subcellularLocation>
</comment>
<dbReference type="HOGENOM" id="CLU_115512_2_2_1"/>
<dbReference type="GO" id="GO:0030674">
    <property type="term" value="F:protein-macromolecule adaptor activity"/>
    <property type="evidence" value="ECO:0007669"/>
    <property type="project" value="EnsemblFungi"/>
</dbReference>
<dbReference type="InterPro" id="IPR013083">
    <property type="entry name" value="Znf_RING/FYVE/PHD"/>
</dbReference>
<keyword evidence="4" id="KW-0963">Cytoplasm</keyword>
<organism evidence="12 13">
    <name type="scientific">Vairimorpha apis BRL 01</name>
    <dbReference type="NCBI Taxonomy" id="1037528"/>
    <lineage>
        <taxon>Eukaryota</taxon>
        <taxon>Fungi</taxon>
        <taxon>Fungi incertae sedis</taxon>
        <taxon>Microsporidia</taxon>
        <taxon>Nosematidae</taxon>
        <taxon>Vairimorpha</taxon>
    </lineage>
</organism>
<keyword evidence="13" id="KW-1185">Reference proteome</keyword>
<dbReference type="Proteomes" id="UP000053780">
    <property type="component" value="Unassembled WGS sequence"/>
</dbReference>
<evidence type="ECO:0000256" key="4">
    <source>
        <dbReference type="ARBA" id="ARBA00022490"/>
    </source>
</evidence>
<dbReference type="GO" id="GO:0004842">
    <property type="term" value="F:ubiquitin-protein transferase activity"/>
    <property type="evidence" value="ECO:0007669"/>
    <property type="project" value="EnsemblFungi"/>
</dbReference>
<evidence type="ECO:0000256" key="5">
    <source>
        <dbReference type="ARBA" id="ARBA00022723"/>
    </source>
</evidence>
<gene>
    <name evidence="12" type="ORF">NAPIS_ORF01566</name>
</gene>
<name>T0L006_9MICR</name>
<proteinExistence type="predicted"/>
<dbReference type="InterPro" id="IPR024766">
    <property type="entry name" value="Znf_RING_H2"/>
</dbReference>
<dbReference type="GO" id="GO:0005737">
    <property type="term" value="C:cytoplasm"/>
    <property type="evidence" value="ECO:0007669"/>
    <property type="project" value="UniProtKB-SubCell"/>
</dbReference>
<evidence type="ECO:0000256" key="10">
    <source>
        <dbReference type="PROSITE-ProRule" id="PRU00175"/>
    </source>
</evidence>
<dbReference type="GO" id="GO:0031463">
    <property type="term" value="C:Cul3-RING ubiquitin ligase complex"/>
    <property type="evidence" value="ECO:0007669"/>
    <property type="project" value="EnsemblFungi"/>
</dbReference>
<evidence type="ECO:0000256" key="8">
    <source>
        <dbReference type="ARBA" id="ARBA00022833"/>
    </source>
</evidence>
<evidence type="ECO:0000256" key="3">
    <source>
        <dbReference type="ARBA" id="ARBA00004906"/>
    </source>
</evidence>
<keyword evidence="5" id="KW-0479">Metal-binding</keyword>
<keyword evidence="8" id="KW-0862">Zinc</keyword>